<dbReference type="GO" id="GO:0003964">
    <property type="term" value="F:RNA-directed DNA polymerase activity"/>
    <property type="evidence" value="ECO:0007669"/>
    <property type="project" value="UniProtKB-KW"/>
</dbReference>
<keyword evidence="3" id="KW-0808">Transferase</keyword>
<dbReference type="InterPro" id="IPR043128">
    <property type="entry name" value="Rev_trsase/Diguanyl_cyclase"/>
</dbReference>
<proteinExistence type="predicted"/>
<evidence type="ECO:0000259" key="1">
    <source>
        <dbReference type="Pfam" id="PF00078"/>
    </source>
</evidence>
<evidence type="ECO:0000313" key="3">
    <source>
        <dbReference type="EMBL" id="GEY69964.1"/>
    </source>
</evidence>
<evidence type="ECO:0000259" key="2">
    <source>
        <dbReference type="Pfam" id="PF17921"/>
    </source>
</evidence>
<dbReference type="InterPro" id="IPR036397">
    <property type="entry name" value="RNaseH_sf"/>
</dbReference>
<keyword evidence="3" id="KW-0695">RNA-directed DNA polymerase</keyword>
<sequence length="472" mass="54626">MLERLAGNEYYCFLDGFSGYFQIPIDLKDQEKTTFTCPYGTFAYRRMPFSLCNAPGTFQRCMMAIFHDMIKKTMEVFMDDFSVFRNSFSTCLSYLEKMLKRHEDTNLCLNREKSHFMVKEGIVLGHKISKNEIEVDKAKVDVIAKLPHPITVKGNFVVKGMSSQQKNKFFKDVKHYFWDDPFLFKIYANQVIKRYVHGQEAIDILKACHNGSTGGHHGLKYTAKKVIDSGFYSPTIYRDAHDLVKSCDACQRQGKISQRDEMPQNSIQTSGQVEVSNRGLKRILERTVGENHASWSDKLDDALWAFRIAYKTPIGCTPYKLVYGKACHLPIELDHNAYWALKHANFDLQTAGDHRKVQLNVLNKLRDQAYENSLIYKEKTKRLHDSKIKDCIFNVGDKVLLFNSRLKIFSGKLKTRWSGPFTITQVFPYGTVELSQTDRSNFKVNGHRLNHYFGEDILKMVVLDLRTFPKDQ</sequence>
<dbReference type="InterPro" id="IPR000477">
    <property type="entry name" value="RT_dom"/>
</dbReference>
<protein>
    <submittedName>
        <fullName evidence="3">Reverse transcriptase domain-containing protein</fullName>
    </submittedName>
</protein>
<dbReference type="CDD" id="cd01647">
    <property type="entry name" value="RT_LTR"/>
    <property type="match status" value="1"/>
</dbReference>
<dbReference type="SUPFAM" id="SSF53098">
    <property type="entry name" value="Ribonuclease H-like"/>
    <property type="match status" value="1"/>
</dbReference>
<feature type="domain" description="Reverse transcriptase" evidence="1">
    <location>
        <begin position="3"/>
        <end position="128"/>
    </location>
</feature>
<dbReference type="Pfam" id="PF00078">
    <property type="entry name" value="RVT_1"/>
    <property type="match status" value="1"/>
</dbReference>
<dbReference type="EMBL" id="BKCJ010201396">
    <property type="protein sequence ID" value="GEY69964.1"/>
    <property type="molecule type" value="Genomic_DNA"/>
</dbReference>
<dbReference type="AlphaFoldDB" id="A0A699HR10"/>
<comment type="caution">
    <text evidence="3">The sequence shown here is derived from an EMBL/GenBank/DDBJ whole genome shotgun (WGS) entry which is preliminary data.</text>
</comment>
<dbReference type="Gene3D" id="3.30.70.270">
    <property type="match status" value="1"/>
</dbReference>
<reference evidence="3" key="1">
    <citation type="journal article" date="2019" name="Sci. Rep.">
        <title>Draft genome of Tanacetum cinerariifolium, the natural source of mosquito coil.</title>
        <authorList>
            <person name="Yamashiro T."/>
            <person name="Shiraishi A."/>
            <person name="Satake H."/>
            <person name="Nakayama K."/>
        </authorList>
    </citation>
    <scope>NUCLEOTIDE SEQUENCE</scope>
</reference>
<organism evidence="3">
    <name type="scientific">Tanacetum cinerariifolium</name>
    <name type="common">Dalmatian daisy</name>
    <name type="synonym">Chrysanthemum cinerariifolium</name>
    <dbReference type="NCBI Taxonomy" id="118510"/>
    <lineage>
        <taxon>Eukaryota</taxon>
        <taxon>Viridiplantae</taxon>
        <taxon>Streptophyta</taxon>
        <taxon>Embryophyta</taxon>
        <taxon>Tracheophyta</taxon>
        <taxon>Spermatophyta</taxon>
        <taxon>Magnoliopsida</taxon>
        <taxon>eudicotyledons</taxon>
        <taxon>Gunneridae</taxon>
        <taxon>Pentapetalae</taxon>
        <taxon>asterids</taxon>
        <taxon>campanulids</taxon>
        <taxon>Asterales</taxon>
        <taxon>Asteraceae</taxon>
        <taxon>Asteroideae</taxon>
        <taxon>Anthemideae</taxon>
        <taxon>Anthemidinae</taxon>
        <taxon>Tanacetum</taxon>
    </lineage>
</organism>
<dbReference type="InterPro" id="IPR041588">
    <property type="entry name" value="Integrase_H2C2"/>
</dbReference>
<name>A0A699HR10_TANCI</name>
<keyword evidence="3" id="KW-0548">Nucleotidyltransferase</keyword>
<dbReference type="Gene3D" id="1.10.340.70">
    <property type="match status" value="1"/>
</dbReference>
<dbReference type="PANTHER" id="PTHR37984">
    <property type="entry name" value="PROTEIN CBG26694"/>
    <property type="match status" value="1"/>
</dbReference>
<dbReference type="InterPro" id="IPR043502">
    <property type="entry name" value="DNA/RNA_pol_sf"/>
</dbReference>
<dbReference type="Gene3D" id="3.30.420.10">
    <property type="entry name" value="Ribonuclease H-like superfamily/Ribonuclease H"/>
    <property type="match status" value="1"/>
</dbReference>
<dbReference type="Gene3D" id="3.10.10.10">
    <property type="entry name" value="HIV Type 1 Reverse Transcriptase, subunit A, domain 1"/>
    <property type="match status" value="1"/>
</dbReference>
<dbReference type="PANTHER" id="PTHR37984:SF5">
    <property type="entry name" value="PROTEIN NYNRIN-LIKE"/>
    <property type="match status" value="1"/>
</dbReference>
<feature type="domain" description="Integrase zinc-binding" evidence="2">
    <location>
        <begin position="201"/>
        <end position="253"/>
    </location>
</feature>
<dbReference type="Pfam" id="PF17921">
    <property type="entry name" value="Integrase_H2C2"/>
    <property type="match status" value="1"/>
</dbReference>
<dbReference type="InterPro" id="IPR012337">
    <property type="entry name" value="RNaseH-like_sf"/>
</dbReference>
<dbReference type="GO" id="GO:0003676">
    <property type="term" value="F:nucleic acid binding"/>
    <property type="evidence" value="ECO:0007669"/>
    <property type="project" value="InterPro"/>
</dbReference>
<dbReference type="SUPFAM" id="SSF56672">
    <property type="entry name" value="DNA/RNA polymerases"/>
    <property type="match status" value="1"/>
</dbReference>
<dbReference type="InterPro" id="IPR050951">
    <property type="entry name" value="Retrovirus_Pol_polyprotein"/>
</dbReference>
<gene>
    <name evidence="3" type="ORF">Tci_441938</name>
</gene>
<accession>A0A699HR10</accession>